<evidence type="ECO:0000313" key="1">
    <source>
        <dbReference type="EMBL" id="RLQ89286.1"/>
    </source>
</evidence>
<accession>A0A3L7JF24</accession>
<protein>
    <submittedName>
        <fullName evidence="1">DUF3768 domain-containing protein</fullName>
    </submittedName>
</protein>
<reference evidence="1 2" key="1">
    <citation type="submission" date="2018-10" db="EMBL/GenBank/DDBJ databases">
        <title>Notoacmeibacter sp. M2BS9Y-3-1, whole genome shotgun sequence.</title>
        <authorList>
            <person name="Tuo L."/>
        </authorList>
    </citation>
    <scope>NUCLEOTIDE SEQUENCE [LARGE SCALE GENOMIC DNA]</scope>
    <source>
        <strain evidence="1 2">M2BS9Y-3-1</strain>
    </source>
</reference>
<comment type="caution">
    <text evidence="1">The sequence shown here is derived from an EMBL/GenBank/DDBJ whole genome shotgun (WGS) entry which is preliminary data.</text>
</comment>
<dbReference type="InterPro" id="IPR022243">
    <property type="entry name" value="DUF3768"/>
</dbReference>
<name>A0A3L7JF24_9HYPH</name>
<dbReference type="Pfam" id="PF12599">
    <property type="entry name" value="DUF3768"/>
    <property type="match status" value="1"/>
</dbReference>
<gene>
    <name evidence="1" type="ORF">D8780_00070</name>
</gene>
<organism evidence="1 2">
    <name type="scientific">Notoacmeibacter ruber</name>
    <dbReference type="NCBI Taxonomy" id="2670375"/>
    <lineage>
        <taxon>Bacteria</taxon>
        <taxon>Pseudomonadati</taxon>
        <taxon>Pseudomonadota</taxon>
        <taxon>Alphaproteobacteria</taxon>
        <taxon>Hyphomicrobiales</taxon>
        <taxon>Notoacmeibacteraceae</taxon>
        <taxon>Notoacmeibacter</taxon>
    </lineage>
</organism>
<evidence type="ECO:0000313" key="2">
    <source>
        <dbReference type="Proteomes" id="UP000281094"/>
    </source>
</evidence>
<dbReference type="EMBL" id="RCWN01000001">
    <property type="protein sequence ID" value="RLQ89286.1"/>
    <property type="molecule type" value="Genomic_DNA"/>
</dbReference>
<keyword evidence="2" id="KW-1185">Reference proteome</keyword>
<proteinExistence type="predicted"/>
<dbReference type="AlphaFoldDB" id="A0A3L7JF24"/>
<dbReference type="Proteomes" id="UP000281094">
    <property type="component" value="Unassembled WGS sequence"/>
</dbReference>
<sequence length="108" mass="12697">MKQADAIRRLNDQFRQTFVGGTVLTTVGVRELSDADQVAIIRAVQRFDDFHPENDPFEEHDFGAFDHDGTRYFWKIDYYDLDLRHRSKDPADPAFTMHVLTIMRADEY</sequence>